<protein>
    <submittedName>
        <fullName evidence="4">TMAO reductase sytem sensor TorS</fullName>
    </submittedName>
</protein>
<evidence type="ECO:0000259" key="3">
    <source>
        <dbReference type="PROSITE" id="PS50894"/>
    </source>
</evidence>
<evidence type="ECO:0000313" key="5">
    <source>
        <dbReference type="Proteomes" id="UP000051184"/>
    </source>
</evidence>
<dbReference type="RefSeq" id="WP_058313594.1">
    <property type="nucleotide sequence ID" value="NZ_CYTO01000004.1"/>
</dbReference>
<proteinExistence type="predicted"/>
<dbReference type="Proteomes" id="UP000051184">
    <property type="component" value="Unassembled WGS sequence"/>
</dbReference>
<dbReference type="OrthoDB" id="7867809at2"/>
<dbReference type="InterPro" id="IPR036641">
    <property type="entry name" value="HPT_dom_sf"/>
</dbReference>
<accession>A0A0P1J2D2</accession>
<feature type="domain" description="HPt" evidence="3">
    <location>
        <begin position="8"/>
        <end position="104"/>
    </location>
</feature>
<reference evidence="5" key="1">
    <citation type="submission" date="2015-09" db="EMBL/GenBank/DDBJ databases">
        <authorList>
            <person name="Rodrigo-Torres Lidia"/>
            <person name="Arahal R.David."/>
        </authorList>
    </citation>
    <scope>NUCLEOTIDE SEQUENCE [LARGE SCALE GENOMIC DNA]</scope>
    <source>
        <strain evidence="5">CECT 5114</strain>
    </source>
</reference>
<dbReference type="SUPFAM" id="SSF47226">
    <property type="entry name" value="Histidine-containing phosphotransfer domain, HPT domain"/>
    <property type="match status" value="1"/>
</dbReference>
<keyword evidence="1" id="KW-0902">Two-component regulatory system</keyword>
<evidence type="ECO:0000256" key="2">
    <source>
        <dbReference type="PROSITE-ProRule" id="PRU00110"/>
    </source>
</evidence>
<evidence type="ECO:0000313" key="4">
    <source>
        <dbReference type="EMBL" id="CUK24595.1"/>
    </source>
</evidence>
<keyword evidence="5" id="KW-1185">Reference proteome</keyword>
<dbReference type="InterPro" id="IPR008207">
    <property type="entry name" value="Sig_transdc_His_kin_Hpt_dom"/>
</dbReference>
<dbReference type="EMBL" id="CYUE01000002">
    <property type="protein sequence ID" value="CUK24595.1"/>
    <property type="molecule type" value="Genomic_DNA"/>
</dbReference>
<name>A0A0P1J2D2_9RHOB</name>
<dbReference type="PROSITE" id="PS50894">
    <property type="entry name" value="HPT"/>
    <property type="match status" value="1"/>
</dbReference>
<keyword evidence="2" id="KW-0597">Phosphoprotein</keyword>
<feature type="modified residue" description="Phosphohistidine" evidence="2">
    <location>
        <position position="48"/>
    </location>
</feature>
<dbReference type="AlphaFoldDB" id="A0A0P1J2D2"/>
<sequence>MLDHQKINQLRNDLGAEGFAEIVDIFYEEVEEVFGRIQNDGASGTDMHFLKGSGANVGFAAFSKTCQIAEHSLNEGAQADLDAVRSSFYQSKQAFVAEFLEDQS</sequence>
<dbReference type="Gene3D" id="1.20.120.160">
    <property type="entry name" value="HPT domain"/>
    <property type="match status" value="1"/>
</dbReference>
<dbReference type="Pfam" id="PF01627">
    <property type="entry name" value="Hpt"/>
    <property type="match status" value="1"/>
</dbReference>
<dbReference type="GO" id="GO:0004672">
    <property type="term" value="F:protein kinase activity"/>
    <property type="evidence" value="ECO:0007669"/>
    <property type="project" value="UniProtKB-ARBA"/>
</dbReference>
<dbReference type="GO" id="GO:0000160">
    <property type="term" value="P:phosphorelay signal transduction system"/>
    <property type="evidence" value="ECO:0007669"/>
    <property type="project" value="UniProtKB-KW"/>
</dbReference>
<dbReference type="STRING" id="1715691.TA5113_00443"/>
<organism evidence="4 5">
    <name type="scientific">Cognatishimia activa</name>
    <dbReference type="NCBI Taxonomy" id="1715691"/>
    <lineage>
        <taxon>Bacteria</taxon>
        <taxon>Pseudomonadati</taxon>
        <taxon>Pseudomonadota</taxon>
        <taxon>Alphaproteobacteria</taxon>
        <taxon>Rhodobacterales</taxon>
        <taxon>Paracoccaceae</taxon>
        <taxon>Cognatishimia</taxon>
    </lineage>
</organism>
<evidence type="ECO:0000256" key="1">
    <source>
        <dbReference type="ARBA" id="ARBA00023012"/>
    </source>
</evidence>
<gene>
    <name evidence="4" type="ORF">TA5114_00380</name>
</gene>